<dbReference type="EMBL" id="QZDO01000017">
    <property type="protein sequence ID" value="RJL75509.1"/>
    <property type="molecule type" value="Genomic_DNA"/>
</dbReference>
<evidence type="ECO:0000313" key="3">
    <source>
        <dbReference type="Proteomes" id="UP000245055"/>
    </source>
</evidence>
<gene>
    <name evidence="2" type="ORF">D5077_05705</name>
    <name evidence="1" type="ORF">DF213_14940</name>
</gene>
<dbReference type="Proteomes" id="UP000245055">
    <property type="component" value="Unassembled WGS sequence"/>
</dbReference>
<sequence length="85" mass="9646">MHLLKMDLAICHHLVLHLPEIKIIFNIKNLYPSYFTLQVRWLSLLTPVTYLSKLPGIRCVAALQASMSLALTGQRNAFCPATRII</sequence>
<evidence type="ECO:0000313" key="2">
    <source>
        <dbReference type="EMBL" id="RJL75509.1"/>
    </source>
</evidence>
<reference evidence="1 3" key="1">
    <citation type="submission" date="2018-05" db="EMBL/GenBank/DDBJ databases">
        <title>Genomic diversity of pathogens causing Blackleg of Potato in Pakistan.</title>
        <authorList>
            <person name="Sarfraz S."/>
            <person name="Riaz K."/>
            <person name="Oulghazi S."/>
            <person name="Cigna J."/>
            <person name="Sahi S.T."/>
            <person name="Khan S.H."/>
            <person name="Hameed A."/>
            <person name="Faure D."/>
        </authorList>
    </citation>
    <scope>NUCLEOTIDE SEQUENCE [LARGE SCALE GENOMIC DNA]</scope>
    <source>
        <strain evidence="1 3">SS70</strain>
    </source>
</reference>
<dbReference type="AlphaFoldDB" id="A0AAX1C412"/>
<reference evidence="2 4" key="2">
    <citation type="submission" date="2018-09" db="EMBL/GenBank/DDBJ databases">
        <title>Phylogenetic diversity of Pectobacterium and Dickeya strains causing blackleg disease of potato in Morocco.</title>
        <authorList>
            <person name="Oulghazi S."/>
            <person name="Moumni M."/>
            <person name="Faure D."/>
        </authorList>
    </citation>
    <scope>NUCLEOTIDE SEQUENCE [LARGE SCALE GENOMIC DNA]</scope>
    <source>
        <strain evidence="2 4">S4.16.03.LID</strain>
    </source>
</reference>
<name>A0AAX1C412_9GAMM</name>
<dbReference type="EMBL" id="QESZ01000021">
    <property type="protein sequence ID" value="PWD71721.1"/>
    <property type="molecule type" value="Genomic_DNA"/>
</dbReference>
<dbReference type="Proteomes" id="UP000266633">
    <property type="component" value="Unassembled WGS sequence"/>
</dbReference>
<evidence type="ECO:0000313" key="1">
    <source>
        <dbReference type="EMBL" id="PWD71721.1"/>
    </source>
</evidence>
<keyword evidence="4" id="KW-1185">Reference proteome</keyword>
<evidence type="ECO:0000313" key="4">
    <source>
        <dbReference type="Proteomes" id="UP000266633"/>
    </source>
</evidence>
<organism evidence="1 3">
    <name type="scientific">Dickeya dianthicola</name>
    <dbReference type="NCBI Taxonomy" id="204039"/>
    <lineage>
        <taxon>Bacteria</taxon>
        <taxon>Pseudomonadati</taxon>
        <taxon>Pseudomonadota</taxon>
        <taxon>Gammaproteobacteria</taxon>
        <taxon>Enterobacterales</taxon>
        <taxon>Pectobacteriaceae</taxon>
        <taxon>Dickeya</taxon>
    </lineage>
</organism>
<proteinExistence type="predicted"/>
<protein>
    <submittedName>
        <fullName evidence="1">Uncharacterized protein</fullName>
    </submittedName>
</protein>
<accession>A0AAX1C412</accession>
<comment type="caution">
    <text evidence="1">The sequence shown here is derived from an EMBL/GenBank/DDBJ whole genome shotgun (WGS) entry which is preliminary data.</text>
</comment>